<feature type="compositionally biased region" description="Low complexity" evidence="1">
    <location>
        <begin position="252"/>
        <end position="264"/>
    </location>
</feature>
<keyword evidence="4" id="KW-1185">Reference proteome</keyword>
<name>M1TST0_9CORY</name>
<keyword evidence="2" id="KW-0812">Transmembrane</keyword>
<dbReference type="PATRIC" id="fig|1121353.3.peg.1901"/>
<dbReference type="KEGG" id="ccn:H924_09315"/>
<accession>M1TST0</accession>
<dbReference type="STRING" id="1121353.H924_09315"/>
<protein>
    <recommendedName>
        <fullName evidence="5">Transmembrane protein</fullName>
    </recommendedName>
</protein>
<sequence length="283" mass="30988">MFPANPQSSSIFAVLAISPIVKNMADAKKQADKAAKKQIRAAKSAQRKQTWSQMWQVFKMQSKKDKALIPLMLLSILGIPLILFLLGMIWGGQWWMLPIGIAAGIVLAMFIFTRRVERDVYKQAEGQQGAAAWAVENLRSGAGMTWRTKTGIAVTTQMDAVHRVIGLSGVVLVGEGAAHRLKPLMAQQRKRLNRVAPGVPVHEIITGEEEGQTPISKLQRELVKLPRNYKKNEVASLAARIEAMDNVGNGPGAALPKGPLPKGASMSGMNRRARRQAERKGDK</sequence>
<evidence type="ECO:0000256" key="2">
    <source>
        <dbReference type="SAM" id="Phobius"/>
    </source>
</evidence>
<evidence type="ECO:0000313" key="3">
    <source>
        <dbReference type="EMBL" id="AGG67301.1"/>
    </source>
</evidence>
<evidence type="ECO:0000313" key="4">
    <source>
        <dbReference type="Proteomes" id="UP000011760"/>
    </source>
</evidence>
<dbReference type="eggNOG" id="ENOG502ZA62">
    <property type="taxonomic scope" value="Bacteria"/>
</dbReference>
<proteinExistence type="predicted"/>
<organism evidence="3 4">
    <name type="scientific">Corynebacterium callunae DSM 20147</name>
    <dbReference type="NCBI Taxonomy" id="1121353"/>
    <lineage>
        <taxon>Bacteria</taxon>
        <taxon>Bacillati</taxon>
        <taxon>Actinomycetota</taxon>
        <taxon>Actinomycetes</taxon>
        <taxon>Mycobacteriales</taxon>
        <taxon>Corynebacteriaceae</taxon>
        <taxon>Corynebacterium</taxon>
    </lineage>
</organism>
<evidence type="ECO:0008006" key="5">
    <source>
        <dbReference type="Google" id="ProtNLM"/>
    </source>
</evidence>
<gene>
    <name evidence="3" type="ORF">H924_09315</name>
</gene>
<reference evidence="3 4" key="1">
    <citation type="submission" date="2013-02" db="EMBL/GenBank/DDBJ databases">
        <title>The complete genome sequence of Corynebacterium callunae DSM 20147.</title>
        <authorList>
            <person name="Ruckert C."/>
            <person name="Albersmeier A."/>
            <person name="Kalinowski J."/>
        </authorList>
    </citation>
    <scope>NUCLEOTIDE SEQUENCE [LARGE SCALE GENOMIC DNA]</scope>
    <source>
        <strain evidence="3 4">DSM 20147</strain>
    </source>
</reference>
<dbReference type="EMBL" id="CP004354">
    <property type="protein sequence ID" value="AGG67301.1"/>
    <property type="molecule type" value="Genomic_DNA"/>
</dbReference>
<dbReference type="Pfam" id="PF13829">
    <property type="entry name" value="DUF4191"/>
    <property type="match status" value="1"/>
</dbReference>
<feature type="transmembrane region" description="Helical" evidence="2">
    <location>
        <begin position="68"/>
        <end position="89"/>
    </location>
</feature>
<dbReference type="HOGENOM" id="CLU_089257_0_0_11"/>
<evidence type="ECO:0000256" key="1">
    <source>
        <dbReference type="SAM" id="MobiDB-lite"/>
    </source>
</evidence>
<feature type="region of interest" description="Disordered" evidence="1">
    <location>
        <begin position="247"/>
        <end position="283"/>
    </location>
</feature>
<dbReference type="Proteomes" id="UP000011760">
    <property type="component" value="Chromosome"/>
</dbReference>
<dbReference type="AlphaFoldDB" id="M1TST0"/>
<dbReference type="InterPro" id="IPR025445">
    <property type="entry name" value="DUF4191"/>
</dbReference>
<feature type="transmembrane region" description="Helical" evidence="2">
    <location>
        <begin position="95"/>
        <end position="113"/>
    </location>
</feature>
<keyword evidence="2" id="KW-1133">Transmembrane helix</keyword>
<keyword evidence="2" id="KW-0472">Membrane</keyword>